<evidence type="ECO:0000313" key="4">
    <source>
        <dbReference type="EMBL" id="RVE71273.1"/>
    </source>
</evidence>
<feature type="region of interest" description="Disordered" evidence="3">
    <location>
        <begin position="55"/>
        <end position="394"/>
    </location>
</feature>
<feature type="compositionally biased region" description="Basic and acidic residues" evidence="3">
    <location>
        <begin position="234"/>
        <end position="245"/>
    </location>
</feature>
<organism evidence="4 5">
    <name type="scientific">Oryzias javanicus</name>
    <name type="common">Javanese ricefish</name>
    <name type="synonym">Aplocheilus javanicus</name>
    <dbReference type="NCBI Taxonomy" id="123683"/>
    <lineage>
        <taxon>Eukaryota</taxon>
        <taxon>Metazoa</taxon>
        <taxon>Chordata</taxon>
        <taxon>Craniata</taxon>
        <taxon>Vertebrata</taxon>
        <taxon>Euteleostomi</taxon>
        <taxon>Actinopterygii</taxon>
        <taxon>Neopterygii</taxon>
        <taxon>Teleostei</taxon>
        <taxon>Neoteleostei</taxon>
        <taxon>Acanthomorphata</taxon>
        <taxon>Ovalentaria</taxon>
        <taxon>Atherinomorphae</taxon>
        <taxon>Beloniformes</taxon>
        <taxon>Adrianichthyidae</taxon>
        <taxon>Oryziinae</taxon>
        <taxon>Oryzias</taxon>
    </lineage>
</organism>
<proteinExistence type="predicted"/>
<feature type="compositionally biased region" description="Basic and acidic residues" evidence="3">
    <location>
        <begin position="366"/>
        <end position="378"/>
    </location>
</feature>
<feature type="region of interest" description="Disordered" evidence="3">
    <location>
        <begin position="1"/>
        <end position="33"/>
    </location>
</feature>
<dbReference type="SUPFAM" id="SSF52058">
    <property type="entry name" value="L domain-like"/>
    <property type="match status" value="1"/>
</dbReference>
<dbReference type="SMART" id="SM00015">
    <property type="entry name" value="IQ"/>
    <property type="match status" value="2"/>
</dbReference>
<feature type="compositionally biased region" description="Basic and acidic residues" evidence="3">
    <location>
        <begin position="165"/>
        <end position="227"/>
    </location>
</feature>
<keyword evidence="1" id="KW-0433">Leucine-rich repeat</keyword>
<reference evidence="4 5" key="2">
    <citation type="submission" date="2019-01" db="EMBL/GenBank/DDBJ databases">
        <title>A chromosome length genome reference of the Java medaka (oryzias javanicus).</title>
        <authorList>
            <person name="Herpin A."/>
            <person name="Takehana Y."/>
            <person name="Naruse K."/>
            <person name="Ansai S."/>
            <person name="Kawaguchi M."/>
        </authorList>
    </citation>
    <scope>NUCLEOTIDE SEQUENCE [LARGE SCALE GENOMIC DNA]</scope>
    <source>
        <strain evidence="4">RS831</strain>
        <tissue evidence="4">Whole body</tissue>
    </source>
</reference>
<dbReference type="Gene3D" id="3.80.10.10">
    <property type="entry name" value="Ribonuclease Inhibitor"/>
    <property type="match status" value="2"/>
</dbReference>
<name>A0A3S2PN85_ORYJA</name>
<dbReference type="PROSITE" id="PS51450">
    <property type="entry name" value="LRR"/>
    <property type="match status" value="3"/>
</dbReference>
<dbReference type="InterPro" id="IPR000048">
    <property type="entry name" value="IQ_motif_EF-hand-BS"/>
</dbReference>
<feature type="compositionally biased region" description="Acidic residues" evidence="3">
    <location>
        <begin position="314"/>
        <end position="327"/>
    </location>
</feature>
<evidence type="ECO:0008006" key="6">
    <source>
        <dbReference type="Google" id="ProtNLM"/>
    </source>
</evidence>
<accession>A0A3S2PN85</accession>
<dbReference type="PANTHER" id="PTHR46652">
    <property type="entry name" value="LEUCINE-RICH REPEAT AND IQ DOMAIN-CONTAINING PROTEIN 1-RELATED"/>
    <property type="match status" value="1"/>
</dbReference>
<dbReference type="InterPro" id="IPR003591">
    <property type="entry name" value="Leu-rich_rpt_typical-subtyp"/>
</dbReference>
<dbReference type="SMART" id="SM00369">
    <property type="entry name" value="LRR_TYP"/>
    <property type="match status" value="5"/>
</dbReference>
<feature type="compositionally biased region" description="Basic and acidic residues" evidence="3">
    <location>
        <begin position="257"/>
        <end position="308"/>
    </location>
</feature>
<dbReference type="InterPro" id="IPR050836">
    <property type="entry name" value="SDS22/Internalin_LRR"/>
</dbReference>
<dbReference type="OrthoDB" id="266138at2759"/>
<dbReference type="AlphaFoldDB" id="A0A3S2PN85"/>
<dbReference type="PANTHER" id="PTHR46652:SF7">
    <property type="entry name" value="LEUCINE-RICH REPEAT AND IQ DOMAIN-CONTAINING PROTEIN 1"/>
    <property type="match status" value="1"/>
</dbReference>
<feature type="compositionally biased region" description="Basic and acidic residues" evidence="3">
    <location>
        <begin position="131"/>
        <end position="159"/>
    </location>
</feature>
<feature type="compositionally biased region" description="Polar residues" evidence="3">
    <location>
        <begin position="516"/>
        <end position="528"/>
    </location>
</feature>
<dbReference type="SMART" id="SM00365">
    <property type="entry name" value="LRR_SD22"/>
    <property type="match status" value="3"/>
</dbReference>
<dbReference type="Gene3D" id="1.20.5.190">
    <property type="match status" value="1"/>
</dbReference>
<keyword evidence="2" id="KW-0677">Repeat</keyword>
<feature type="compositionally biased region" description="Acidic residues" evidence="3">
    <location>
        <begin position="77"/>
        <end position="88"/>
    </location>
</feature>
<feature type="compositionally biased region" description="Basic and acidic residues" evidence="3">
    <location>
        <begin position="384"/>
        <end position="394"/>
    </location>
</feature>
<gene>
    <name evidence="4" type="ORF">OJAV_G00050170</name>
</gene>
<keyword evidence="5" id="KW-1185">Reference proteome</keyword>
<dbReference type="Pfam" id="PF00612">
    <property type="entry name" value="IQ"/>
    <property type="match status" value="1"/>
</dbReference>
<dbReference type="EMBL" id="CM012442">
    <property type="protein sequence ID" value="RVE71273.1"/>
    <property type="molecule type" value="Genomic_DNA"/>
</dbReference>
<feature type="region of interest" description="Disordered" evidence="3">
    <location>
        <begin position="516"/>
        <end position="537"/>
    </location>
</feature>
<protein>
    <recommendedName>
        <fullName evidence="6">Leucine-rich repeat and IQ domain-containing protein 1</fullName>
    </recommendedName>
</protein>
<dbReference type="Pfam" id="PF13855">
    <property type="entry name" value="LRR_8"/>
    <property type="match status" value="1"/>
</dbReference>
<reference evidence="4 5" key="1">
    <citation type="submission" date="2018-11" db="EMBL/GenBank/DDBJ databases">
        <authorList>
            <person name="Lopez-Roques C."/>
            <person name="Donnadieu C."/>
            <person name="Bouchez O."/>
            <person name="Klopp C."/>
            <person name="Cabau C."/>
            <person name="Zahm M."/>
        </authorList>
    </citation>
    <scope>NUCLEOTIDE SEQUENCE [LARGE SCALE GENOMIC DNA]</scope>
    <source>
        <strain evidence="4">RS831</strain>
        <tissue evidence="4">Whole body</tissue>
    </source>
</reference>
<sequence length="1152" mass="132107">MTSEREKREKSVSELDENQKVSHQEAELEGFPSSLLRYFETSRRRAAACEKLLLEDLDDETVESQTGFSSESSNNEAEPETSWGEDMETGGRRQRREEDFQRELRKIMEAEKEPQKPVEQLKISREEEEEEKKNNEEKKQHEEVRRGGRQEEAWRKPVEMQRQMEGGKKKMNEKWREDEDVVKKTSENEKKWTEDEVKKKEENRKQHQHKREQTEEEERKKTEERLRGRVTNKKRTEKESTKEDEEKLLEEVQEVNSKGEERKMESECGLQDERRTLKEEERETRGTAEEREKLGRRGRPEEEMKETNQKMLNESEDNGEDEEQTSEEESHNEEKQKILQENSDVDEENQDGQKRCDERWTDDDESLLKGKKPQEHSKTVNGHENGKLDGETLQEEEKRVILMNGGRDGKEDNRNKVMMISTAELQTEKELHQSLNPADNVLSGSSMTGLIRPKTPLHCLLGKDTPEESTSEAGTSTAEACAPCWSVVEGLPESAEQKRLSWRKNCMSWSTLSLQNRSRPKGSVQTQGRPMKKADRLPPLSTDALLQAAGQRPLQEVTTVTLEKLSSCSLSSLVQCPQLRSLSLRRCGLRALEGLQPLQELCYVDLRENDISHVDCENMTSLRVLRLGHNKLTSIHGLSGAENLDVLDLSYNSITRVAGLESLRRLQRLLLDHNRLINTRGLKDVYTLLHLSCAHNHLETVEGLESSRLLHTLDLTANSLTEPPRLNNQVLLRELHLDDNCISSLQGLADCWLPLLQNLSARQNQITQLPSMTDFISLENLDLRFNCLSEVLNVCENLQGCHSLGQVWLSGNPVLQEREWRCVLQKAVPGLRAIDGRQSESSTSASAAQRVSSAPGSFLTICWEQLQQTQDLQQLHSTELSSAAVVIQQRWRKYRQQRGNTNLIDDEEELEHLLNNQKKCMIDDEEELEHLLNNHRKAVAATVIQAFWRGFTLRRKLASALAAVEDPDGEDDTFQEDFVFEEPNLDKYWTDFEDSSLRHCPVTEAKPTSCSHPSCMSSVSPMQAWTAAEHGFSAFSTCQKKSPKTSSRSKSPPSTFVCSGVSESSQRILEEWGFTDRKTAFLMLKRAQRMKSTKDEEEKRKNPSVGLEIFRHQLGPVEAQSRPAGLKKVSTVKLELQQLKRTELRGPMQTQR</sequence>
<feature type="compositionally biased region" description="Basic and acidic residues" evidence="3">
    <location>
        <begin position="89"/>
        <end position="116"/>
    </location>
</feature>
<dbReference type="Proteomes" id="UP000283210">
    <property type="component" value="Chromosome 6"/>
</dbReference>
<feature type="compositionally biased region" description="Basic and acidic residues" evidence="3">
    <location>
        <begin position="328"/>
        <end position="338"/>
    </location>
</feature>
<evidence type="ECO:0000256" key="1">
    <source>
        <dbReference type="ARBA" id="ARBA00022614"/>
    </source>
</evidence>
<dbReference type="InterPro" id="IPR032675">
    <property type="entry name" value="LRR_dom_sf"/>
</dbReference>
<feature type="compositionally biased region" description="Basic and acidic residues" evidence="3">
    <location>
        <begin position="1"/>
        <end position="26"/>
    </location>
</feature>
<evidence type="ECO:0000256" key="3">
    <source>
        <dbReference type="SAM" id="MobiDB-lite"/>
    </source>
</evidence>
<evidence type="ECO:0000256" key="2">
    <source>
        <dbReference type="ARBA" id="ARBA00022737"/>
    </source>
</evidence>
<dbReference type="PROSITE" id="PS50096">
    <property type="entry name" value="IQ"/>
    <property type="match status" value="1"/>
</dbReference>
<evidence type="ECO:0000313" key="5">
    <source>
        <dbReference type="Proteomes" id="UP000283210"/>
    </source>
</evidence>
<dbReference type="InterPro" id="IPR001611">
    <property type="entry name" value="Leu-rich_rpt"/>
</dbReference>
<dbReference type="CDD" id="cd23767">
    <property type="entry name" value="IQCD"/>
    <property type="match status" value="1"/>
</dbReference>